<evidence type="ECO:0000259" key="1">
    <source>
        <dbReference type="Pfam" id="PF24758"/>
    </source>
</evidence>
<dbReference type="InterPro" id="IPR055411">
    <property type="entry name" value="LRR_FXL15/At3g58940/PEG3-like"/>
</dbReference>
<protein>
    <recommendedName>
        <fullName evidence="1">F-box/LRR-repeat protein 15/At3g58940/PEG3-like LRR domain-containing protein</fullName>
    </recommendedName>
</protein>
<dbReference type="PANTHER" id="PTHR31900:SF34">
    <property type="entry name" value="EMB|CAB62440.1-RELATED"/>
    <property type="match status" value="1"/>
</dbReference>
<dbReference type="EMBL" id="JAUESC010000388">
    <property type="protein sequence ID" value="KAK0571118.1"/>
    <property type="molecule type" value="Genomic_DNA"/>
</dbReference>
<dbReference type="InterPro" id="IPR032675">
    <property type="entry name" value="LRR_dom_sf"/>
</dbReference>
<gene>
    <name evidence="2" type="ORF">LWI29_011426</name>
</gene>
<sequence>MELNENVMTFDITVPTLKTLNIYLLPDCNVNDHVSIHKFVVRAHNLEQLYIDDDCLACFVMDETPFISVASLDGCFSLLSRHEPSRNEANRAMVLLRAIKNTKFLSLSEGVMGVLILAFDGNLPTFPNLIRLEAGVDAYFGWKLLPHFLNNSPNLEALILKKEYAEGLPLDRFFYFESENVPSCLSLHVKEIKMIHMMGDLDELEVISLSCDFVFDIPDSVVCFPSLKTLHIEAVESNSNLMQKLFRSCPVLEELTIHVDIELNENVMTFDITVPTLKNLNIYLLPDYNVNDHVSIHKFVVRAHNLEQLYIDYDTLACIVMDETPFISDASLDGCLRLLSRYKPSKNEANRAVVLLRAIKNTRFLSLSEGVMGVSHIPLTFL</sequence>
<dbReference type="Gene3D" id="3.80.10.10">
    <property type="entry name" value="Ribonuclease Inhibitor"/>
    <property type="match status" value="1"/>
</dbReference>
<dbReference type="PANTHER" id="PTHR31900">
    <property type="entry name" value="F-BOX/RNI SUPERFAMILY PROTEIN-RELATED"/>
    <property type="match status" value="1"/>
</dbReference>
<evidence type="ECO:0000313" key="2">
    <source>
        <dbReference type="EMBL" id="KAK0571118.1"/>
    </source>
</evidence>
<proteinExistence type="predicted"/>
<name>A0AA39RCD1_ACESA</name>
<reference evidence="2" key="2">
    <citation type="submission" date="2023-06" db="EMBL/GenBank/DDBJ databases">
        <authorList>
            <person name="Swenson N.G."/>
            <person name="Wegrzyn J.L."/>
            <person name="Mcevoy S.L."/>
        </authorList>
    </citation>
    <scope>NUCLEOTIDE SEQUENCE</scope>
    <source>
        <strain evidence="2">NS2018</strain>
        <tissue evidence="2">Leaf</tissue>
    </source>
</reference>
<dbReference type="InterPro" id="IPR050232">
    <property type="entry name" value="FBL13/AtMIF1-like"/>
</dbReference>
<dbReference type="AlphaFoldDB" id="A0AA39RCD1"/>
<dbReference type="Pfam" id="PF24758">
    <property type="entry name" value="LRR_At5g56370"/>
    <property type="match status" value="1"/>
</dbReference>
<dbReference type="Proteomes" id="UP001168877">
    <property type="component" value="Unassembled WGS sequence"/>
</dbReference>
<reference evidence="2" key="1">
    <citation type="journal article" date="2022" name="Plant J.">
        <title>Strategies of tolerance reflected in two North American maple genomes.</title>
        <authorList>
            <person name="McEvoy S.L."/>
            <person name="Sezen U.U."/>
            <person name="Trouern-Trend A."/>
            <person name="McMahon S.M."/>
            <person name="Schaberg P.G."/>
            <person name="Yang J."/>
            <person name="Wegrzyn J.L."/>
            <person name="Swenson N.G."/>
        </authorList>
    </citation>
    <scope>NUCLEOTIDE SEQUENCE</scope>
    <source>
        <strain evidence="2">NS2018</strain>
    </source>
</reference>
<dbReference type="SUPFAM" id="SSF52047">
    <property type="entry name" value="RNI-like"/>
    <property type="match status" value="1"/>
</dbReference>
<evidence type="ECO:0000313" key="3">
    <source>
        <dbReference type="Proteomes" id="UP001168877"/>
    </source>
</evidence>
<keyword evidence="3" id="KW-1185">Reference proteome</keyword>
<feature type="domain" description="F-box/LRR-repeat protein 15/At3g58940/PEG3-like LRR" evidence="1">
    <location>
        <begin position="203"/>
        <end position="311"/>
    </location>
</feature>
<organism evidence="2 3">
    <name type="scientific">Acer saccharum</name>
    <name type="common">Sugar maple</name>
    <dbReference type="NCBI Taxonomy" id="4024"/>
    <lineage>
        <taxon>Eukaryota</taxon>
        <taxon>Viridiplantae</taxon>
        <taxon>Streptophyta</taxon>
        <taxon>Embryophyta</taxon>
        <taxon>Tracheophyta</taxon>
        <taxon>Spermatophyta</taxon>
        <taxon>Magnoliopsida</taxon>
        <taxon>eudicotyledons</taxon>
        <taxon>Gunneridae</taxon>
        <taxon>Pentapetalae</taxon>
        <taxon>rosids</taxon>
        <taxon>malvids</taxon>
        <taxon>Sapindales</taxon>
        <taxon>Sapindaceae</taxon>
        <taxon>Hippocastanoideae</taxon>
        <taxon>Acereae</taxon>
        <taxon>Acer</taxon>
    </lineage>
</organism>
<comment type="caution">
    <text evidence="2">The sequence shown here is derived from an EMBL/GenBank/DDBJ whole genome shotgun (WGS) entry which is preliminary data.</text>
</comment>
<accession>A0AA39RCD1</accession>